<comment type="caution">
    <text evidence="1">The sequence shown here is derived from an EMBL/GenBank/DDBJ whole genome shotgun (WGS) entry which is preliminary data.</text>
</comment>
<dbReference type="PANTHER" id="PTHR39328">
    <property type="entry name" value="BLL2871 PROTEIN"/>
    <property type="match status" value="1"/>
</dbReference>
<dbReference type="Pfam" id="PF06267">
    <property type="entry name" value="DUF1028"/>
    <property type="match status" value="1"/>
</dbReference>
<dbReference type="InterPro" id="IPR029055">
    <property type="entry name" value="Ntn_hydrolases_N"/>
</dbReference>
<dbReference type="Proteomes" id="UP000791080">
    <property type="component" value="Unassembled WGS sequence"/>
</dbReference>
<organism evidence="1 2">
    <name type="scientific">Actinoalloteichus caeruleus DSM 43889</name>
    <dbReference type="NCBI Taxonomy" id="1120930"/>
    <lineage>
        <taxon>Bacteria</taxon>
        <taxon>Bacillati</taxon>
        <taxon>Actinomycetota</taxon>
        <taxon>Actinomycetes</taxon>
        <taxon>Pseudonocardiales</taxon>
        <taxon>Pseudonocardiaceae</taxon>
        <taxon>Actinoalloteichus</taxon>
        <taxon>Actinoalloteichus cyanogriseus</taxon>
    </lineage>
</organism>
<sequence length="285" mass="29163">MTFSIVARDPVTGELGAAVASGVLAIGSRALAVEPGLAAVVVQGAAGADQLHAVLDRLREGNEPEEAVRAAGLSAEMQCGVVTPSESTSWTGDACPGAAGGVALPEVAVQGNLLTSTEVWEAARETFHTTTGPLHRRLVASLRAGQQAGGDARGQQSVALVVRAAGGTEPLPLDLRVDDHRDPLRELGRLLDVHHAHDLIASGSSVLHEDIDMARRLVDASARLPGDALLAGWAAVGALVHGLPEAALLVNAARSQTPRFAALCALRASHGGPLAPAWNKLAELG</sequence>
<gene>
    <name evidence="1" type="ORF">G443_004324</name>
</gene>
<reference evidence="1 2" key="1">
    <citation type="submission" date="2013-07" db="EMBL/GenBank/DDBJ databases">
        <authorList>
            <consortium name="DOE Joint Genome Institute"/>
            <person name="Reeve W."/>
            <person name="Huntemann M."/>
            <person name="Han J."/>
            <person name="Chen A."/>
            <person name="Kyrpides N."/>
            <person name="Mavromatis K."/>
            <person name="Markowitz V."/>
            <person name="Palaniappan K."/>
            <person name="Ivanova N."/>
            <person name="Schaumberg A."/>
            <person name="Pati A."/>
            <person name="Liolios K."/>
            <person name="Nordberg H.P."/>
            <person name="Cantor M.N."/>
            <person name="Hua S.X."/>
            <person name="Woyke T."/>
        </authorList>
    </citation>
    <scope>NUCLEOTIDE SEQUENCE [LARGE SCALE GENOMIC DNA]</scope>
    <source>
        <strain evidence="1 2">DSM 43889</strain>
    </source>
</reference>
<dbReference type="RefSeq" id="WP_051313882.1">
    <property type="nucleotide sequence ID" value="NZ_AUBJ02000001.1"/>
</dbReference>
<reference evidence="1 2" key="2">
    <citation type="submission" date="2022-06" db="EMBL/GenBank/DDBJ databases">
        <title>Genomic Encyclopedia of Type Strains, Phase I: the one thousand microbial genomes (KMG-I) project.</title>
        <authorList>
            <person name="Kyrpides N."/>
        </authorList>
    </citation>
    <scope>NUCLEOTIDE SEQUENCE [LARGE SCALE GENOMIC DNA]</scope>
    <source>
        <strain evidence="1 2">DSM 43889</strain>
    </source>
</reference>
<keyword evidence="2" id="KW-1185">Reference proteome</keyword>
<accession>A0ABT1JP70</accession>
<protein>
    <submittedName>
        <fullName evidence="1">Conserved protein, Ntn-hydrolase superfamily</fullName>
    </submittedName>
</protein>
<evidence type="ECO:0000313" key="1">
    <source>
        <dbReference type="EMBL" id="MCP2334054.1"/>
    </source>
</evidence>
<dbReference type="PANTHER" id="PTHR39328:SF1">
    <property type="entry name" value="BLL2871 PROTEIN"/>
    <property type="match status" value="1"/>
</dbReference>
<dbReference type="Gene3D" id="3.60.20.10">
    <property type="entry name" value="Glutamine Phosphoribosylpyrophosphate, subunit 1, domain 1"/>
    <property type="match status" value="1"/>
</dbReference>
<evidence type="ECO:0000313" key="2">
    <source>
        <dbReference type="Proteomes" id="UP000791080"/>
    </source>
</evidence>
<dbReference type="InterPro" id="IPR010430">
    <property type="entry name" value="DUF1028"/>
</dbReference>
<name>A0ABT1JP70_ACTCY</name>
<dbReference type="SUPFAM" id="SSF56235">
    <property type="entry name" value="N-terminal nucleophile aminohydrolases (Ntn hydrolases)"/>
    <property type="match status" value="1"/>
</dbReference>
<proteinExistence type="predicted"/>
<dbReference type="EMBL" id="AUBJ02000001">
    <property type="protein sequence ID" value="MCP2334054.1"/>
    <property type="molecule type" value="Genomic_DNA"/>
</dbReference>